<evidence type="ECO:0000313" key="1">
    <source>
        <dbReference type="EMBL" id="MBW7468419.1"/>
    </source>
</evidence>
<reference evidence="1 2" key="1">
    <citation type="journal article" date="2016" name="Int. J. Syst. Evol. Microbiol.">
        <title>Pontibacter aydingkolensis sp. nov., isolated from soil of a salt lake.</title>
        <authorList>
            <person name="Osman G."/>
            <person name="Zhang T."/>
            <person name="Lou K."/>
            <person name="Gao Y."/>
            <person name="Chang W."/>
            <person name="Lin Q."/>
            <person name="Yang H.M."/>
            <person name="Huo X.D."/>
            <person name="Wang N."/>
        </authorList>
    </citation>
    <scope>NUCLEOTIDE SEQUENCE [LARGE SCALE GENOMIC DNA]</scope>
    <source>
        <strain evidence="1 2">KACC 19255</strain>
    </source>
</reference>
<dbReference type="EMBL" id="JAHYXK010000014">
    <property type="protein sequence ID" value="MBW7468419.1"/>
    <property type="molecule type" value="Genomic_DNA"/>
</dbReference>
<comment type="caution">
    <text evidence="1">The sequence shown here is derived from an EMBL/GenBank/DDBJ whole genome shotgun (WGS) entry which is preliminary data.</text>
</comment>
<proteinExistence type="predicted"/>
<organism evidence="1 2">
    <name type="scientific">Pontibacter aydingkolensis</name>
    <dbReference type="NCBI Taxonomy" id="1911536"/>
    <lineage>
        <taxon>Bacteria</taxon>
        <taxon>Pseudomonadati</taxon>
        <taxon>Bacteroidota</taxon>
        <taxon>Cytophagia</taxon>
        <taxon>Cytophagales</taxon>
        <taxon>Hymenobacteraceae</taxon>
        <taxon>Pontibacter</taxon>
    </lineage>
</organism>
<name>A0ABS7CX25_9BACT</name>
<protein>
    <submittedName>
        <fullName evidence="1">Uncharacterized protein</fullName>
    </submittedName>
</protein>
<sequence>MLLLFAIILTYSGTSNGSSRELLTTLPQHVQQGHVTDNLSENKLFKFPDLQRSEQRVNAANNLPGAPFKKENSNDLSGSLVASELVLQNSTAAYIARSKVLNCGLRTSDIIFPFHYFW</sequence>
<keyword evidence="2" id="KW-1185">Reference proteome</keyword>
<dbReference type="RefSeq" id="WP_219878292.1">
    <property type="nucleotide sequence ID" value="NZ_JAHYXK010000014.1"/>
</dbReference>
<dbReference type="Proteomes" id="UP000813018">
    <property type="component" value="Unassembled WGS sequence"/>
</dbReference>
<accession>A0ABS7CX25</accession>
<gene>
    <name evidence="1" type="ORF">K0O23_15185</name>
</gene>
<evidence type="ECO:0000313" key="2">
    <source>
        <dbReference type="Proteomes" id="UP000813018"/>
    </source>
</evidence>